<name>A0AAE1ABT2_9GAST</name>
<gene>
    <name evidence="2" type="ORF">RRG08_037955</name>
</gene>
<dbReference type="Proteomes" id="UP001283361">
    <property type="component" value="Unassembled WGS sequence"/>
</dbReference>
<proteinExistence type="predicted"/>
<comment type="caution">
    <text evidence="2">The sequence shown here is derived from an EMBL/GenBank/DDBJ whole genome shotgun (WGS) entry which is preliminary data.</text>
</comment>
<evidence type="ECO:0000313" key="3">
    <source>
        <dbReference type="Proteomes" id="UP001283361"/>
    </source>
</evidence>
<dbReference type="AlphaFoldDB" id="A0AAE1ABT2"/>
<protein>
    <submittedName>
        <fullName evidence="2">Uncharacterized protein</fullName>
    </submittedName>
</protein>
<reference evidence="2" key="1">
    <citation type="journal article" date="2023" name="G3 (Bethesda)">
        <title>A reference genome for the long-term kleptoplast-retaining sea slug Elysia crispata morphotype clarki.</title>
        <authorList>
            <person name="Eastman K.E."/>
            <person name="Pendleton A.L."/>
            <person name="Shaikh M.A."/>
            <person name="Suttiyut T."/>
            <person name="Ogas R."/>
            <person name="Tomko P."/>
            <person name="Gavelis G."/>
            <person name="Widhalm J.R."/>
            <person name="Wisecaver J.H."/>
        </authorList>
    </citation>
    <scope>NUCLEOTIDE SEQUENCE</scope>
    <source>
        <strain evidence="2">ECLA1</strain>
    </source>
</reference>
<accession>A0AAE1ABT2</accession>
<feature type="region of interest" description="Disordered" evidence="1">
    <location>
        <begin position="67"/>
        <end position="93"/>
    </location>
</feature>
<keyword evidence="3" id="KW-1185">Reference proteome</keyword>
<dbReference type="EMBL" id="JAWDGP010002177">
    <property type="protein sequence ID" value="KAK3785003.1"/>
    <property type="molecule type" value="Genomic_DNA"/>
</dbReference>
<sequence>MCGIRDPSQVLGQVRYIYLVSGAAIISKFLWRDMSCPVRHREKLELTTASQYFLSYVSLPQPPMLGFASSSTSSRDDPGQLPQPAASHPPSRARFHACLKSRPSNLVRLAVDWSECPASTGSC</sequence>
<organism evidence="2 3">
    <name type="scientific">Elysia crispata</name>
    <name type="common">lettuce slug</name>
    <dbReference type="NCBI Taxonomy" id="231223"/>
    <lineage>
        <taxon>Eukaryota</taxon>
        <taxon>Metazoa</taxon>
        <taxon>Spiralia</taxon>
        <taxon>Lophotrochozoa</taxon>
        <taxon>Mollusca</taxon>
        <taxon>Gastropoda</taxon>
        <taxon>Heterobranchia</taxon>
        <taxon>Euthyneura</taxon>
        <taxon>Panpulmonata</taxon>
        <taxon>Sacoglossa</taxon>
        <taxon>Placobranchoidea</taxon>
        <taxon>Plakobranchidae</taxon>
        <taxon>Elysia</taxon>
    </lineage>
</organism>
<evidence type="ECO:0000313" key="2">
    <source>
        <dbReference type="EMBL" id="KAK3785003.1"/>
    </source>
</evidence>
<evidence type="ECO:0000256" key="1">
    <source>
        <dbReference type="SAM" id="MobiDB-lite"/>
    </source>
</evidence>